<dbReference type="InterPro" id="IPR004823">
    <property type="entry name" value="TAF_TATA-bd_Histone-like_dom"/>
</dbReference>
<dbReference type="InterPro" id="IPR009072">
    <property type="entry name" value="Histone-fold"/>
</dbReference>
<dbReference type="GO" id="GO:0046982">
    <property type="term" value="F:protein heterodimerization activity"/>
    <property type="evidence" value="ECO:0007669"/>
    <property type="project" value="InterPro"/>
</dbReference>
<dbReference type="Pfam" id="PF02969">
    <property type="entry name" value="TAF"/>
    <property type="match status" value="1"/>
</dbReference>
<evidence type="ECO:0000256" key="5">
    <source>
        <dbReference type="ARBA" id="ARBA00023242"/>
    </source>
</evidence>
<evidence type="ECO:0000313" key="9">
    <source>
        <dbReference type="EMBL" id="KAK5650629.1"/>
    </source>
</evidence>
<keyword evidence="3" id="KW-0805">Transcription regulation</keyword>
<comment type="similarity">
    <text evidence="2">Belongs to the TAF6 family.</text>
</comment>
<evidence type="ECO:0000313" key="10">
    <source>
        <dbReference type="Proteomes" id="UP001329430"/>
    </source>
</evidence>
<evidence type="ECO:0000256" key="4">
    <source>
        <dbReference type="ARBA" id="ARBA00023163"/>
    </source>
</evidence>
<evidence type="ECO:0000256" key="1">
    <source>
        <dbReference type="ARBA" id="ARBA00004123"/>
    </source>
</evidence>
<keyword evidence="10" id="KW-1185">Reference proteome</keyword>
<dbReference type="GO" id="GO:0016251">
    <property type="term" value="F:RNA polymerase II general transcription initiation factor activity"/>
    <property type="evidence" value="ECO:0007669"/>
    <property type="project" value="InterPro"/>
</dbReference>
<evidence type="ECO:0000256" key="2">
    <source>
        <dbReference type="ARBA" id="ARBA00007688"/>
    </source>
</evidence>
<feature type="region of interest" description="Disordered" evidence="7">
    <location>
        <begin position="1"/>
        <end position="52"/>
    </location>
</feature>
<dbReference type="GO" id="GO:0051123">
    <property type="term" value="P:RNA polymerase II preinitiation complex assembly"/>
    <property type="evidence" value="ECO:0007669"/>
    <property type="project" value="TreeGrafter"/>
</dbReference>
<feature type="domain" description="TATA box binding protein associated factor (TAF) histone-like fold" evidence="8">
    <location>
        <begin position="63"/>
        <end position="116"/>
    </location>
</feature>
<sequence>MKPSTSTNKIGNNSKSKKSSKDREKRKSQSTSETTNQTNSEKGSPNKDSGFRKYSGYGAEELTIIAEQSINEHLTDEVCNAFTEDVNYRLRHIIYEALVQARLSGRNYISGTDIDDVFESLQITSVYGAETDPVWIPLGDQNLYYLDDIKVNLADLAEESLAFVQPEEPILTRKWLPETKEIPSNLKQYFIIMCEAVVAKDEKLYETALDDIKTNNYIGPIIEWFYHFGYLLLSKDITYDSLTMRALNLIRKLELNSISSLIISDKQIMLLTRLLLQRLLRFVTNSELIKPICQLLALLCKRVTPRVMILKKMVYKFPEVRDEFALPVMCAINHLGLDAIYAIVLPHLHFLLGIAEEQSEPDFVLELLRSYNILCIEQQNTQNLCDSFYNVFGDGIIPFWKYSKPQLEDIPKMDYWQYAKGQLKRSRRRIIAPEKRQYPKYHIEEVFPEHEIEIKKEIFEFEFESNSFIEEVDVKPIIQFKFHTFAPAVGRLRFLKLSNFSGSSVVKQTHVIVGKSNLIAPVLKSCQKRRNCVFHTMMYHNL</sequence>
<dbReference type="EMBL" id="JAVRBK010000001">
    <property type="protein sequence ID" value="KAK5650629.1"/>
    <property type="molecule type" value="Genomic_DNA"/>
</dbReference>
<accession>A0AAN7VYZ4</accession>
<gene>
    <name evidence="9" type="ORF">RI129_001658</name>
</gene>
<comment type="subcellular location">
    <subcellularLocation>
        <location evidence="1">Nucleus</location>
    </subcellularLocation>
</comment>
<dbReference type="GO" id="GO:0005669">
    <property type="term" value="C:transcription factor TFIID complex"/>
    <property type="evidence" value="ECO:0007669"/>
    <property type="project" value="InterPro"/>
</dbReference>
<organism evidence="9 10">
    <name type="scientific">Pyrocoelia pectoralis</name>
    <dbReference type="NCBI Taxonomy" id="417401"/>
    <lineage>
        <taxon>Eukaryota</taxon>
        <taxon>Metazoa</taxon>
        <taxon>Ecdysozoa</taxon>
        <taxon>Arthropoda</taxon>
        <taxon>Hexapoda</taxon>
        <taxon>Insecta</taxon>
        <taxon>Pterygota</taxon>
        <taxon>Neoptera</taxon>
        <taxon>Endopterygota</taxon>
        <taxon>Coleoptera</taxon>
        <taxon>Polyphaga</taxon>
        <taxon>Elateriformia</taxon>
        <taxon>Elateroidea</taxon>
        <taxon>Lampyridae</taxon>
        <taxon>Lampyrinae</taxon>
        <taxon>Pyrocoelia</taxon>
    </lineage>
</organism>
<feature type="compositionally biased region" description="Low complexity" evidence="7">
    <location>
        <begin position="1"/>
        <end position="14"/>
    </location>
</feature>
<dbReference type="PANTHER" id="PTHR10221:SF9">
    <property type="entry name" value="TRANSCRIPTION INITIATION FACTOR TFIID SUBUNIT 6"/>
    <property type="match status" value="1"/>
</dbReference>
<dbReference type="InterPro" id="IPR037796">
    <property type="entry name" value="TAF6"/>
</dbReference>
<evidence type="ECO:0000256" key="6">
    <source>
        <dbReference type="ARBA" id="ARBA00040091"/>
    </source>
</evidence>
<reference evidence="9 10" key="1">
    <citation type="journal article" date="2024" name="Insects">
        <title>An Improved Chromosome-Level Genome Assembly of the Firefly Pyrocoelia pectoralis.</title>
        <authorList>
            <person name="Fu X."/>
            <person name="Meyer-Rochow V.B."/>
            <person name="Ballantyne L."/>
            <person name="Zhu X."/>
        </authorList>
    </citation>
    <scope>NUCLEOTIDE SEQUENCE [LARGE SCALE GENOMIC DNA]</scope>
    <source>
        <strain evidence="9">XCY_ONT2</strain>
    </source>
</reference>
<evidence type="ECO:0000259" key="8">
    <source>
        <dbReference type="Pfam" id="PF02969"/>
    </source>
</evidence>
<proteinExistence type="inferred from homology"/>
<comment type="caution">
    <text evidence="9">The sequence shown here is derived from an EMBL/GenBank/DDBJ whole genome shotgun (WGS) entry which is preliminary data.</text>
</comment>
<dbReference type="GO" id="GO:0046695">
    <property type="term" value="C:SLIK (SAGA-like) complex"/>
    <property type="evidence" value="ECO:0007669"/>
    <property type="project" value="InterPro"/>
</dbReference>
<dbReference type="GO" id="GO:0003713">
    <property type="term" value="F:transcription coactivator activity"/>
    <property type="evidence" value="ECO:0007669"/>
    <property type="project" value="TreeGrafter"/>
</dbReference>
<dbReference type="Proteomes" id="UP001329430">
    <property type="component" value="Chromosome 1"/>
</dbReference>
<protein>
    <recommendedName>
        <fullName evidence="6">Transcription initiation factor TFIID subunit 6</fullName>
    </recommendedName>
</protein>
<name>A0AAN7VYZ4_9COLE</name>
<keyword evidence="5" id="KW-0539">Nucleus</keyword>
<dbReference type="PANTHER" id="PTHR10221">
    <property type="entry name" value="TRANSCRIPTION INITIATION FACTOR TFIID SUBUNIT 6"/>
    <property type="match status" value="1"/>
</dbReference>
<dbReference type="Gene3D" id="1.10.20.10">
    <property type="entry name" value="Histone, subunit A"/>
    <property type="match status" value="1"/>
</dbReference>
<feature type="compositionally biased region" description="Low complexity" evidence="7">
    <location>
        <begin position="29"/>
        <end position="41"/>
    </location>
</feature>
<evidence type="ECO:0000256" key="7">
    <source>
        <dbReference type="SAM" id="MobiDB-lite"/>
    </source>
</evidence>
<dbReference type="AlphaFoldDB" id="A0AAN7VYZ4"/>
<evidence type="ECO:0000256" key="3">
    <source>
        <dbReference type="ARBA" id="ARBA00023015"/>
    </source>
</evidence>
<keyword evidence="4" id="KW-0804">Transcription</keyword>
<dbReference type="GO" id="GO:0000124">
    <property type="term" value="C:SAGA complex"/>
    <property type="evidence" value="ECO:0007669"/>
    <property type="project" value="InterPro"/>
</dbReference>